<protein>
    <submittedName>
        <fullName evidence="1">Uncharacterized protein</fullName>
    </submittedName>
</protein>
<reference evidence="1" key="2">
    <citation type="submission" date="2021-09" db="EMBL/GenBank/DDBJ databases">
        <authorList>
            <person name="Gilroy R."/>
        </authorList>
    </citation>
    <scope>NUCLEOTIDE SEQUENCE</scope>
    <source>
        <strain evidence="1">CHK171-7178</strain>
    </source>
</reference>
<gene>
    <name evidence="1" type="ORF">K8V56_03730</name>
</gene>
<name>A0A921FW41_SPOPS</name>
<sequence>MKRLEYLAPEARQKKSGRCTQDATGASGAWSWTLNIADNSNRLHYNGDSIFDL</sequence>
<evidence type="ECO:0000313" key="1">
    <source>
        <dbReference type="EMBL" id="HJF30875.1"/>
    </source>
</evidence>
<dbReference type="EMBL" id="DYWT01000060">
    <property type="protein sequence ID" value="HJF30875.1"/>
    <property type="molecule type" value="Genomic_DNA"/>
</dbReference>
<reference evidence="1" key="1">
    <citation type="journal article" date="2021" name="PeerJ">
        <title>Extensive microbial diversity within the chicken gut microbiome revealed by metagenomics and culture.</title>
        <authorList>
            <person name="Gilroy R."/>
            <person name="Ravi A."/>
            <person name="Getino M."/>
            <person name="Pursley I."/>
            <person name="Horton D.L."/>
            <person name="Alikhan N.F."/>
            <person name="Baker D."/>
            <person name="Gharbi K."/>
            <person name="Hall N."/>
            <person name="Watson M."/>
            <person name="Adriaenssens E.M."/>
            <person name="Foster-Nyarko E."/>
            <person name="Jarju S."/>
            <person name="Secka A."/>
            <person name="Antonio M."/>
            <person name="Oren A."/>
            <person name="Chaudhuri R.R."/>
            <person name="La Ragione R."/>
            <person name="Hildebrand F."/>
            <person name="Pallen M.J."/>
        </authorList>
    </citation>
    <scope>NUCLEOTIDE SEQUENCE</scope>
    <source>
        <strain evidence="1">CHK171-7178</strain>
    </source>
</reference>
<organism evidence="1 2">
    <name type="scientific">Sporosarcina psychrophila</name>
    <name type="common">Bacillus psychrophilus</name>
    <dbReference type="NCBI Taxonomy" id="1476"/>
    <lineage>
        <taxon>Bacteria</taxon>
        <taxon>Bacillati</taxon>
        <taxon>Bacillota</taxon>
        <taxon>Bacilli</taxon>
        <taxon>Bacillales</taxon>
        <taxon>Caryophanaceae</taxon>
        <taxon>Sporosarcina</taxon>
    </lineage>
</organism>
<dbReference type="Proteomes" id="UP000698173">
    <property type="component" value="Unassembled WGS sequence"/>
</dbReference>
<comment type="caution">
    <text evidence="1">The sequence shown here is derived from an EMBL/GenBank/DDBJ whole genome shotgun (WGS) entry which is preliminary data.</text>
</comment>
<evidence type="ECO:0000313" key="2">
    <source>
        <dbReference type="Proteomes" id="UP000698173"/>
    </source>
</evidence>
<accession>A0A921FW41</accession>
<dbReference type="AlphaFoldDB" id="A0A921FW41"/>
<proteinExistence type="predicted"/>